<dbReference type="PROSITE" id="PS50194">
    <property type="entry name" value="FILAMIN_REPEAT"/>
    <property type="match status" value="1"/>
</dbReference>
<comment type="caution">
    <text evidence="5">The sequence shown here is derived from an EMBL/GenBank/DDBJ whole genome shotgun (WGS) entry which is preliminary data.</text>
</comment>
<name>A0AAV7ZEX0_9EUKA</name>
<evidence type="ECO:0000256" key="1">
    <source>
        <dbReference type="PROSITE-ProRule" id="PRU00024"/>
    </source>
</evidence>
<dbReference type="Proteomes" id="UP001146793">
    <property type="component" value="Unassembled WGS sequence"/>
</dbReference>
<dbReference type="Gene3D" id="2.60.40.10">
    <property type="entry name" value="Immunoglobulins"/>
    <property type="match status" value="1"/>
</dbReference>
<sequence>MSNFQNKKHKKLFRESKKEKEEEKEKEKNKEEKKNEKENEKEKEKEKKKIKKKGRGQGQGRGKKKVKGRGRGKGSEKTIGRGRGRGRGKGKGKGKGKKKIPTPNQRPILRNFIQEKTEFQSGFRDPVNKKGELCAVCGGLAKVLCLNCNTFLCEEHQKEFHPVNSITKEFEREEKHFVVQIPKCYHCVNSSTFFCFDCDHYYCLQCEREMHALENCKRHRKCHLKQKLSHDHGKEVLCLSCDKEVGVYFCGDCNTFLCEKCNFMIHKQVFENMKQHKVINSFLDVPKVPRKPKLSKKNIAPKVQSSLCTFECPKKVTTEKGFLIKIQPRNPKGKKVNTKGVKFIAKIKGYWKPKPVVFRKNSEGLYVGKLFLKKTGLYSVEITRRSINIKGSPFKINVI</sequence>
<dbReference type="InterPro" id="IPR014756">
    <property type="entry name" value="Ig_E-set"/>
</dbReference>
<dbReference type="PROSITE" id="PS00028">
    <property type="entry name" value="ZINC_FINGER_C2H2_1"/>
    <property type="match status" value="1"/>
</dbReference>
<dbReference type="PROSITE" id="PS50119">
    <property type="entry name" value="ZF_BBOX"/>
    <property type="match status" value="1"/>
</dbReference>
<feature type="domain" description="B box-type" evidence="4">
    <location>
        <begin position="233"/>
        <end position="281"/>
    </location>
</feature>
<accession>A0AAV7ZEX0</accession>
<dbReference type="Pfam" id="PF00643">
    <property type="entry name" value="zf-B_box"/>
    <property type="match status" value="1"/>
</dbReference>
<evidence type="ECO:0000313" key="6">
    <source>
        <dbReference type="Proteomes" id="UP001146793"/>
    </source>
</evidence>
<feature type="compositionally biased region" description="Basic residues" evidence="3">
    <location>
        <begin position="1"/>
        <end position="12"/>
    </location>
</feature>
<gene>
    <name evidence="5" type="ORF">M0812_14142</name>
</gene>
<keyword evidence="1" id="KW-0862">Zinc</keyword>
<reference evidence="5" key="1">
    <citation type="submission" date="2022-08" db="EMBL/GenBank/DDBJ databases">
        <title>Novel sulphate-reducing endosymbionts in the free-living metamonad Anaeramoeba.</title>
        <authorList>
            <person name="Jerlstrom-Hultqvist J."/>
            <person name="Cepicka I."/>
            <person name="Gallot-Lavallee L."/>
            <person name="Salas-Leiva D."/>
            <person name="Curtis B.A."/>
            <person name="Zahonova K."/>
            <person name="Pipaliya S."/>
            <person name="Dacks J."/>
            <person name="Roger A.J."/>
        </authorList>
    </citation>
    <scope>NUCLEOTIDE SEQUENCE</scope>
    <source>
        <strain evidence="5">Busselton2</strain>
    </source>
</reference>
<dbReference type="SUPFAM" id="SSF81296">
    <property type="entry name" value="E set domains"/>
    <property type="match status" value="1"/>
</dbReference>
<protein>
    <submittedName>
        <fullName evidence="5">Chascon isoform d-related</fullName>
    </submittedName>
</protein>
<feature type="repeat" description="Filamin" evidence="2">
    <location>
        <begin position="324"/>
        <end position="398"/>
    </location>
</feature>
<evidence type="ECO:0000259" key="4">
    <source>
        <dbReference type="PROSITE" id="PS50119"/>
    </source>
</evidence>
<keyword evidence="1" id="KW-0479">Metal-binding</keyword>
<dbReference type="SMART" id="SM00336">
    <property type="entry name" value="BBOX"/>
    <property type="match status" value="3"/>
</dbReference>
<feature type="compositionally biased region" description="Basic residues" evidence="3">
    <location>
        <begin position="48"/>
        <end position="72"/>
    </location>
</feature>
<feature type="region of interest" description="Disordered" evidence="3">
    <location>
        <begin position="1"/>
        <end position="106"/>
    </location>
</feature>
<dbReference type="InterPro" id="IPR017868">
    <property type="entry name" value="Filamin/ABP280_repeat-like"/>
</dbReference>
<dbReference type="CDD" id="cd19757">
    <property type="entry name" value="Bbox1"/>
    <property type="match status" value="1"/>
</dbReference>
<feature type="compositionally biased region" description="Basic and acidic residues" evidence="3">
    <location>
        <begin position="13"/>
        <end position="47"/>
    </location>
</feature>
<evidence type="ECO:0000313" key="5">
    <source>
        <dbReference type="EMBL" id="KAJ3440474.1"/>
    </source>
</evidence>
<dbReference type="AlphaFoldDB" id="A0AAV7ZEX0"/>
<dbReference type="InterPro" id="IPR000315">
    <property type="entry name" value="Znf_B-box"/>
</dbReference>
<dbReference type="EMBL" id="JANTQA010000030">
    <property type="protein sequence ID" value="KAJ3440474.1"/>
    <property type="molecule type" value="Genomic_DNA"/>
</dbReference>
<dbReference type="InterPro" id="IPR013087">
    <property type="entry name" value="Znf_C2H2_type"/>
</dbReference>
<keyword evidence="1" id="KW-0863">Zinc-finger</keyword>
<organism evidence="5 6">
    <name type="scientific">Anaeramoeba flamelloides</name>
    <dbReference type="NCBI Taxonomy" id="1746091"/>
    <lineage>
        <taxon>Eukaryota</taxon>
        <taxon>Metamonada</taxon>
        <taxon>Anaeramoebidae</taxon>
        <taxon>Anaeramoeba</taxon>
    </lineage>
</organism>
<evidence type="ECO:0000256" key="2">
    <source>
        <dbReference type="PROSITE-ProRule" id="PRU00087"/>
    </source>
</evidence>
<proteinExistence type="predicted"/>
<dbReference type="InterPro" id="IPR013783">
    <property type="entry name" value="Ig-like_fold"/>
</dbReference>
<dbReference type="GO" id="GO:0008270">
    <property type="term" value="F:zinc ion binding"/>
    <property type="evidence" value="ECO:0007669"/>
    <property type="project" value="UniProtKB-KW"/>
</dbReference>
<feature type="compositionally biased region" description="Basic residues" evidence="3">
    <location>
        <begin position="80"/>
        <end position="100"/>
    </location>
</feature>
<evidence type="ECO:0000256" key="3">
    <source>
        <dbReference type="SAM" id="MobiDB-lite"/>
    </source>
</evidence>